<dbReference type="AlphaFoldDB" id="F4KW56"/>
<reference key="2">
    <citation type="submission" date="2011-04" db="EMBL/GenBank/DDBJ databases">
        <title>Complete sequence of chromosome of Haliscomenobacter hydrossis DSM 1100.</title>
        <authorList>
            <consortium name="US DOE Joint Genome Institute (JGI-PGF)"/>
            <person name="Lucas S."/>
            <person name="Han J."/>
            <person name="Lapidus A."/>
            <person name="Bruce D."/>
            <person name="Goodwin L."/>
            <person name="Pitluck S."/>
            <person name="Peters L."/>
            <person name="Kyrpides N."/>
            <person name="Mavromatis K."/>
            <person name="Ivanova N."/>
            <person name="Ovchinnikova G."/>
            <person name="Pagani I."/>
            <person name="Daligault H."/>
            <person name="Detter J.C."/>
            <person name="Han C."/>
            <person name="Land M."/>
            <person name="Hauser L."/>
            <person name="Markowitz V."/>
            <person name="Cheng J.-F."/>
            <person name="Hugenholtz P."/>
            <person name="Woyke T."/>
            <person name="Wu D."/>
            <person name="Verbarg S."/>
            <person name="Frueling A."/>
            <person name="Brambilla E."/>
            <person name="Klenk H.-P."/>
            <person name="Eisen J.A."/>
        </authorList>
    </citation>
    <scope>NUCLEOTIDE SEQUENCE</scope>
    <source>
        <strain>DSM 1100</strain>
    </source>
</reference>
<dbReference type="Gene3D" id="3.20.20.240">
    <property type="entry name" value="Methylmalonyl-CoA mutase"/>
    <property type="match status" value="1"/>
</dbReference>
<name>F4KW56_HALH1</name>
<dbReference type="HOGENOM" id="CLU_009523_6_1_10"/>
<dbReference type="GO" id="GO:0004494">
    <property type="term" value="F:methylmalonyl-CoA mutase activity"/>
    <property type="evidence" value="ECO:0007669"/>
    <property type="project" value="UniProtKB-EC"/>
</dbReference>
<dbReference type="InterPro" id="IPR016176">
    <property type="entry name" value="Cbl-dep_enz_cat"/>
</dbReference>
<dbReference type="RefSeq" id="WP_013763798.1">
    <property type="nucleotide sequence ID" value="NC_015510.1"/>
</dbReference>
<sequence>MLHVDFPDTRYEDWIAQLEKDLKGKPWTDLQWQLGEDIVVDPFYHPDNYFPQRYALTGQRSNNHWEIGEYIAVGDPKIANPELLEALDGGAEALELSFTKAPSAEELSILLQGVQLEYISLHIVENYAEKNPLHILNALRAFAVEAGFDPSKVRGTIDGTTAGLLAETIPWARHELPAFKTCLINGRSFYAEENSPHELATLLQLGQQIISQLEDAGIAPTEAAPAIQFSVAIGTSYFLEIAKLRALRLLWQNVLKAYGIPTTALEIAAHFAPASQDEYPNTNLIRAATQAMSAVIGGANLLYVLPSNASLHESPTPFTRRIARNVQHLLRLESHLDKVIDPAAGSYYIEKLTEELAQKAWAIFQQNND</sequence>
<dbReference type="STRING" id="760192.Halhy_1349"/>
<dbReference type="SUPFAM" id="SSF51703">
    <property type="entry name" value="Cobalamin (vitamin B12)-dependent enzymes"/>
    <property type="match status" value="1"/>
</dbReference>
<dbReference type="OrthoDB" id="9762378at2"/>
<dbReference type="GO" id="GO:0031419">
    <property type="term" value="F:cobalamin binding"/>
    <property type="evidence" value="ECO:0007669"/>
    <property type="project" value="InterPro"/>
</dbReference>
<evidence type="ECO:0000313" key="3">
    <source>
        <dbReference type="Proteomes" id="UP000008461"/>
    </source>
</evidence>
<dbReference type="KEGG" id="hhy:Halhy_1349"/>
<proteinExistence type="predicted"/>
<dbReference type="PANTHER" id="PTHR48101:SF1">
    <property type="entry name" value="METHYLMALONYL-COA MUTASE, LARGE SUBUNIT"/>
    <property type="match status" value="1"/>
</dbReference>
<accession>F4KW56</accession>
<evidence type="ECO:0000313" key="2">
    <source>
        <dbReference type="EMBL" id="AEE49244.1"/>
    </source>
</evidence>
<organism evidence="2 3">
    <name type="scientific">Haliscomenobacter hydrossis (strain ATCC 27775 / DSM 1100 / LMG 10767 / O)</name>
    <dbReference type="NCBI Taxonomy" id="760192"/>
    <lineage>
        <taxon>Bacteria</taxon>
        <taxon>Pseudomonadati</taxon>
        <taxon>Bacteroidota</taxon>
        <taxon>Saprospiria</taxon>
        <taxon>Saprospirales</taxon>
        <taxon>Haliscomenobacteraceae</taxon>
        <taxon>Haliscomenobacter</taxon>
    </lineage>
</organism>
<dbReference type="EC" id="5.4.99.2" evidence="2"/>
<gene>
    <name evidence="2" type="ordered locus">Halhy_1349</name>
</gene>
<dbReference type="InterPro" id="IPR006099">
    <property type="entry name" value="MeMalonylCoA_mutase_a/b_cat"/>
</dbReference>
<dbReference type="Proteomes" id="UP000008461">
    <property type="component" value="Chromosome"/>
</dbReference>
<keyword evidence="2" id="KW-0413">Isomerase</keyword>
<dbReference type="PANTHER" id="PTHR48101">
    <property type="entry name" value="METHYLMALONYL-COA MUTASE, MITOCHONDRIAL-RELATED"/>
    <property type="match status" value="1"/>
</dbReference>
<reference evidence="2 3" key="1">
    <citation type="journal article" date="2011" name="Stand. Genomic Sci.">
        <title>Complete genome sequence of Haliscomenobacter hydrossis type strain (O).</title>
        <authorList>
            <consortium name="US DOE Joint Genome Institute (JGI-PGF)"/>
            <person name="Daligault H."/>
            <person name="Lapidus A."/>
            <person name="Zeytun A."/>
            <person name="Nolan M."/>
            <person name="Lucas S."/>
            <person name="Del Rio T.G."/>
            <person name="Tice H."/>
            <person name="Cheng J.F."/>
            <person name="Tapia R."/>
            <person name="Han C."/>
            <person name="Goodwin L."/>
            <person name="Pitluck S."/>
            <person name="Liolios K."/>
            <person name="Pagani I."/>
            <person name="Ivanova N."/>
            <person name="Huntemann M."/>
            <person name="Mavromatis K."/>
            <person name="Mikhailova N."/>
            <person name="Pati A."/>
            <person name="Chen A."/>
            <person name="Palaniappan K."/>
            <person name="Land M."/>
            <person name="Hauser L."/>
            <person name="Brambilla E.M."/>
            <person name="Rohde M."/>
            <person name="Verbarg S."/>
            <person name="Goker M."/>
            <person name="Bristow J."/>
            <person name="Eisen J.A."/>
            <person name="Markowitz V."/>
            <person name="Hugenholtz P."/>
            <person name="Kyrpides N.C."/>
            <person name="Klenk H.P."/>
            <person name="Woyke T."/>
        </authorList>
    </citation>
    <scope>NUCLEOTIDE SEQUENCE [LARGE SCALE GENOMIC DNA]</scope>
    <source>
        <strain evidence="3">ATCC 27775 / DSM 1100 / LMG 10767 / O</strain>
    </source>
</reference>
<dbReference type="eggNOG" id="COG1884">
    <property type="taxonomic scope" value="Bacteria"/>
</dbReference>
<dbReference type="EMBL" id="CP002691">
    <property type="protein sequence ID" value="AEE49244.1"/>
    <property type="molecule type" value="Genomic_DNA"/>
</dbReference>
<evidence type="ECO:0000259" key="1">
    <source>
        <dbReference type="Pfam" id="PF01642"/>
    </source>
</evidence>
<feature type="domain" description="Methylmalonyl-CoA mutase alpha/beta chain catalytic" evidence="1">
    <location>
        <begin position="164"/>
        <end position="366"/>
    </location>
</feature>
<keyword evidence="3" id="KW-1185">Reference proteome</keyword>
<protein>
    <submittedName>
        <fullName evidence="2">Methylmalonyl-CoA mutase</fullName>
        <ecNumber evidence="2">5.4.99.2</ecNumber>
    </submittedName>
</protein>
<dbReference type="Pfam" id="PF01642">
    <property type="entry name" value="MM_CoA_mutase"/>
    <property type="match status" value="1"/>
</dbReference>